<accession>A0AAF3FD51</accession>
<name>A0AAF3FD51_9BILA</name>
<dbReference type="AlphaFoldDB" id="A0AAF3FD51"/>
<evidence type="ECO:0000313" key="1">
    <source>
        <dbReference type="Proteomes" id="UP000887575"/>
    </source>
</evidence>
<evidence type="ECO:0000313" key="2">
    <source>
        <dbReference type="WBParaSite" id="MBELARI_LOCUS4910"/>
    </source>
</evidence>
<keyword evidence="1" id="KW-1185">Reference proteome</keyword>
<sequence>MTSVRECEVRNERLKLKSALKRYQALQRFVDFSQKLEDFCKFIDDDSLGPPFTQIEAFRLILLLKSIEIWERQMNGEMARFAWWKCEHPGEAVDRLWNEGIDQALFHLISWSFNVRFEIFATSPKMKSTRDPSPQHYTIGERRSMPIHFIQHENLFHPLYRVPDD</sequence>
<dbReference type="Proteomes" id="UP000887575">
    <property type="component" value="Unassembled WGS sequence"/>
</dbReference>
<reference evidence="2" key="1">
    <citation type="submission" date="2024-02" db="UniProtKB">
        <authorList>
            <consortium name="WormBaseParasite"/>
        </authorList>
    </citation>
    <scope>IDENTIFICATION</scope>
</reference>
<organism evidence="1 2">
    <name type="scientific">Mesorhabditis belari</name>
    <dbReference type="NCBI Taxonomy" id="2138241"/>
    <lineage>
        <taxon>Eukaryota</taxon>
        <taxon>Metazoa</taxon>
        <taxon>Ecdysozoa</taxon>
        <taxon>Nematoda</taxon>
        <taxon>Chromadorea</taxon>
        <taxon>Rhabditida</taxon>
        <taxon>Rhabditina</taxon>
        <taxon>Rhabditomorpha</taxon>
        <taxon>Rhabditoidea</taxon>
        <taxon>Rhabditidae</taxon>
        <taxon>Mesorhabditinae</taxon>
        <taxon>Mesorhabditis</taxon>
    </lineage>
</organism>
<protein>
    <submittedName>
        <fullName evidence="2">Uncharacterized protein</fullName>
    </submittedName>
</protein>
<proteinExistence type="predicted"/>
<dbReference type="WBParaSite" id="MBELARI_LOCUS4910">
    <property type="protein sequence ID" value="MBELARI_LOCUS4910"/>
    <property type="gene ID" value="MBELARI_LOCUS4910"/>
</dbReference>